<evidence type="ECO:0000313" key="4">
    <source>
        <dbReference type="Proteomes" id="UP001165121"/>
    </source>
</evidence>
<dbReference type="InterPro" id="IPR018289">
    <property type="entry name" value="MULE_transposase_dom"/>
</dbReference>
<proteinExistence type="predicted"/>
<accession>A0A9W6Y0R7</accession>
<evidence type="ECO:0000313" key="3">
    <source>
        <dbReference type="EMBL" id="GMF52078.1"/>
    </source>
</evidence>
<evidence type="ECO:0000256" key="1">
    <source>
        <dbReference type="SAM" id="MobiDB-lite"/>
    </source>
</evidence>
<evidence type="ECO:0000259" key="2">
    <source>
        <dbReference type="Pfam" id="PF10551"/>
    </source>
</evidence>
<protein>
    <submittedName>
        <fullName evidence="3">Unnamed protein product</fullName>
    </submittedName>
</protein>
<dbReference type="Proteomes" id="UP001165121">
    <property type="component" value="Unassembled WGS sequence"/>
</dbReference>
<name>A0A9W6Y0R7_9STRA</name>
<feature type="region of interest" description="Disordered" evidence="1">
    <location>
        <begin position="654"/>
        <end position="679"/>
    </location>
</feature>
<keyword evidence="4" id="KW-1185">Reference proteome</keyword>
<dbReference type="OrthoDB" id="6142292at2759"/>
<dbReference type="Pfam" id="PF10551">
    <property type="entry name" value="MULE"/>
    <property type="match status" value="1"/>
</dbReference>
<feature type="compositionally biased region" description="Low complexity" evidence="1">
    <location>
        <begin position="669"/>
        <end position="679"/>
    </location>
</feature>
<feature type="region of interest" description="Disordered" evidence="1">
    <location>
        <begin position="725"/>
        <end position="764"/>
    </location>
</feature>
<feature type="region of interest" description="Disordered" evidence="1">
    <location>
        <begin position="1"/>
        <end position="31"/>
    </location>
</feature>
<dbReference type="AlphaFoldDB" id="A0A9W6Y0R7"/>
<comment type="caution">
    <text evidence="3">The sequence shown here is derived from an EMBL/GenBank/DDBJ whole genome shotgun (WGS) entry which is preliminary data.</text>
</comment>
<organism evidence="3 4">
    <name type="scientific">Phytophthora fragariaefolia</name>
    <dbReference type="NCBI Taxonomy" id="1490495"/>
    <lineage>
        <taxon>Eukaryota</taxon>
        <taxon>Sar</taxon>
        <taxon>Stramenopiles</taxon>
        <taxon>Oomycota</taxon>
        <taxon>Peronosporomycetes</taxon>
        <taxon>Peronosporales</taxon>
        <taxon>Peronosporaceae</taxon>
        <taxon>Phytophthora</taxon>
    </lineage>
</organism>
<dbReference type="EMBL" id="BSXT01003015">
    <property type="protein sequence ID" value="GMF52078.1"/>
    <property type="molecule type" value="Genomic_DNA"/>
</dbReference>
<gene>
    <name evidence="3" type="ORF">Pfra01_002125300</name>
</gene>
<reference evidence="3" key="1">
    <citation type="submission" date="2023-04" db="EMBL/GenBank/DDBJ databases">
        <title>Phytophthora fragariaefolia NBRC 109709.</title>
        <authorList>
            <person name="Ichikawa N."/>
            <person name="Sato H."/>
            <person name="Tonouchi N."/>
        </authorList>
    </citation>
    <scope>NUCLEOTIDE SEQUENCE</scope>
    <source>
        <strain evidence="3">NBRC 109709</strain>
    </source>
</reference>
<sequence>MTSHRATLDDGAGSILELGDSDSGAEDATLPRQRPQWTRIWRITNSDGLPEFRASLPTHAVGKSNQVGCTINHLLDHDYNLHRCSHTMRSQMVHCTSQRCKNQLQRVNDGLSRLNPRCRCRYKFNLCLSSSTCEVFKQGDYVMDINDPLSPVDRKLTEEMEEYIRNILNGGEKTTATRLHTLLGVLVADQMMAGPAPKHTQVADFVKNWRRRNPKDSMAPLIALCDGRLYDQIDVAAHPDTEMVILCDSQTTPDESGDLVSHLGDGSSAYPLRVGVTCLRLVRGYVAVQSRTESTTILHVDSTHGMVINGFLVFVFGYSDRVGHFFPLVFYCTSQTRAIDIGWCIRYLKRVCMDVCNVDFIPQFVMMDADKAQFNACVTELPRSVVLMCWFHVMQNVWKHSQELKVPHTDSAAVFADLYDLHYASASEYTDLRDHVRTKWQGYVQDTPAHQLTNHITKMWLTNFRFNRWQAFRTPSGYAATNNPLEQYHKMLKVQCPGDPATPRELLRKPQRGTDCVSQPRRNVCYVPTASARLTSLYRLQHRGGCFAVHRLPAVGSVEADLYRVNHKPMQITAAEMKLVAHNVRSVNARRMQIKGMPAGGWIVDTRSKACSCPYSRKHGLRCHIIAACIQAGVACPGVSMNTRRFVRPNHVHAAEDSDDTQSDHDTVITDTTPAAGPAPAAAIEGAEDLYRFDYAITPPQASPAFSEASTISFASIEEVTEAQVSQIAEGGSEPDHVRRSSRRRKPTTRALESRLQSLKRSRC</sequence>
<feature type="domain" description="MULE transposase" evidence="2">
    <location>
        <begin position="298"/>
        <end position="396"/>
    </location>
</feature>